<reference evidence="2" key="1">
    <citation type="submission" date="2014-11" db="EMBL/GenBank/DDBJ databases">
        <authorList>
            <person name="Otto D Thomas"/>
            <person name="Naeem Raeece"/>
        </authorList>
    </citation>
    <scope>NUCLEOTIDE SEQUENCE</scope>
</reference>
<feature type="region of interest" description="Disordered" evidence="1">
    <location>
        <begin position="141"/>
        <end position="191"/>
    </location>
</feature>
<feature type="compositionally biased region" description="Low complexity" evidence="1">
    <location>
        <begin position="321"/>
        <end position="340"/>
    </location>
</feature>
<accession>A0A0G4IAR1</accession>
<dbReference type="AlphaFoldDB" id="A0A0G4IAR1"/>
<gene>
    <name evidence="2" type="ORF">Cvel_12660</name>
</gene>
<feature type="compositionally biased region" description="Pro residues" evidence="1">
    <location>
        <begin position="225"/>
        <end position="235"/>
    </location>
</feature>
<organism evidence="2">
    <name type="scientific">Chromera velia CCMP2878</name>
    <dbReference type="NCBI Taxonomy" id="1169474"/>
    <lineage>
        <taxon>Eukaryota</taxon>
        <taxon>Sar</taxon>
        <taxon>Alveolata</taxon>
        <taxon>Colpodellida</taxon>
        <taxon>Chromeraceae</taxon>
        <taxon>Chromera</taxon>
    </lineage>
</organism>
<feature type="compositionally biased region" description="Basic and acidic residues" evidence="1">
    <location>
        <begin position="389"/>
        <end position="418"/>
    </location>
</feature>
<feature type="compositionally biased region" description="Basic and acidic residues" evidence="1">
    <location>
        <begin position="432"/>
        <end position="454"/>
    </location>
</feature>
<feature type="compositionally biased region" description="Low complexity" evidence="1">
    <location>
        <begin position="212"/>
        <end position="224"/>
    </location>
</feature>
<evidence type="ECO:0000256" key="1">
    <source>
        <dbReference type="SAM" id="MobiDB-lite"/>
    </source>
</evidence>
<name>A0A0G4IAR1_9ALVE</name>
<proteinExistence type="predicted"/>
<dbReference type="EMBL" id="CDMZ01005772">
    <property type="protein sequence ID" value="CEM54282.1"/>
    <property type="molecule type" value="Genomic_DNA"/>
</dbReference>
<evidence type="ECO:0000313" key="2">
    <source>
        <dbReference type="EMBL" id="CEM54282.1"/>
    </source>
</evidence>
<sequence>MMDKVLSERLEAMQAEVAEKLRTKPDYRRMRRISCMDELVREINEDAVTFGLYSHKQDPCGRSFRRSITMGTPTMAISYPAESPPKSLLAIAVRDERDFDTDSDANSDASSDGVLEEPLVPGVWTCPADAFKHMTTGAEGFRQQQQQAGGMSSPKTSPTPTKLPSLPQSPCRPLSPRPSILEGGPRGGRKFSSRLSLEFAEEGDAMPFPGHSSPIIPPIVGTPTPSVPPSDPPSACPSQIRASRFSLRGSVASVGSGAAPPFPSPHAEKVTAEGGEAEGTDRFPAIAPGGLRRGTRGSVMTVGESSDCVSIHGSESKKSVTSTSGAPSSSAPSRRGTRGSVTIGESGDSPPSPRGTRRSMTVGHCASQQGEHHHESSGASRGRTPVRTLSEERTEPQECRSRTRDAQRKTAGEEEKQRGQQHATPSAAMRRSVPEDSRKTNVEEEKLLPAERTEGTGGKNLAARLRHLRTPVGDKYSWEALQLQQQNLGLLNSTCW</sequence>
<protein>
    <submittedName>
        <fullName evidence="2">Uncharacterized protein</fullName>
    </submittedName>
</protein>
<feature type="region of interest" description="Disordered" evidence="1">
    <location>
        <begin position="204"/>
        <end position="237"/>
    </location>
</feature>
<feature type="region of interest" description="Disordered" evidence="1">
    <location>
        <begin position="251"/>
        <end position="459"/>
    </location>
</feature>
<dbReference type="VEuPathDB" id="CryptoDB:Cvel_12660"/>
<feature type="compositionally biased region" description="Low complexity" evidence="1">
    <location>
        <begin position="152"/>
        <end position="169"/>
    </location>
</feature>